<evidence type="ECO:0000313" key="2">
    <source>
        <dbReference type="EMBL" id="HHS28908.1"/>
    </source>
</evidence>
<feature type="compositionally biased region" description="Acidic residues" evidence="1">
    <location>
        <begin position="56"/>
        <end position="67"/>
    </location>
</feature>
<dbReference type="AlphaFoldDB" id="A0A7V6A2N7"/>
<feature type="region of interest" description="Disordered" evidence="1">
    <location>
        <begin position="49"/>
        <end position="74"/>
    </location>
</feature>
<gene>
    <name evidence="2" type="ORF">ENV52_04320</name>
</gene>
<reference evidence="2" key="1">
    <citation type="journal article" date="2020" name="mSystems">
        <title>Genome- and Community-Level Interaction Insights into Carbon Utilization and Element Cycling Functions of Hydrothermarchaeota in Hydrothermal Sediment.</title>
        <authorList>
            <person name="Zhou Z."/>
            <person name="Liu Y."/>
            <person name="Xu W."/>
            <person name="Pan J."/>
            <person name="Luo Z.H."/>
            <person name="Li M."/>
        </authorList>
    </citation>
    <scope>NUCLEOTIDE SEQUENCE [LARGE SCALE GENOMIC DNA]</scope>
    <source>
        <strain evidence="2">SpSt-767</strain>
    </source>
</reference>
<accession>A0A7V6A2N7</accession>
<sequence length="74" mass="7776">MITLGVLMMLLVLRLGVSHALGTPAWPKFRSAAGVAGYSAAPSAQWDKSLRTLNSDNDDDDDDDNGDDGPTISA</sequence>
<protein>
    <submittedName>
        <fullName evidence="2">Uncharacterized protein</fullName>
    </submittedName>
</protein>
<evidence type="ECO:0000256" key="1">
    <source>
        <dbReference type="SAM" id="MobiDB-lite"/>
    </source>
</evidence>
<comment type="caution">
    <text evidence="2">The sequence shown here is derived from an EMBL/GenBank/DDBJ whole genome shotgun (WGS) entry which is preliminary data.</text>
</comment>
<organism evidence="2">
    <name type="scientific">Desulfobacca acetoxidans</name>
    <dbReference type="NCBI Taxonomy" id="60893"/>
    <lineage>
        <taxon>Bacteria</taxon>
        <taxon>Pseudomonadati</taxon>
        <taxon>Thermodesulfobacteriota</taxon>
        <taxon>Desulfobaccia</taxon>
        <taxon>Desulfobaccales</taxon>
        <taxon>Desulfobaccaceae</taxon>
        <taxon>Desulfobacca</taxon>
    </lineage>
</organism>
<proteinExistence type="predicted"/>
<name>A0A7V6A2N7_9BACT</name>
<dbReference type="EMBL" id="DTGR01000066">
    <property type="protein sequence ID" value="HHS28908.1"/>
    <property type="molecule type" value="Genomic_DNA"/>
</dbReference>